<keyword evidence="2" id="KW-0813">Transport</keyword>
<evidence type="ECO:0000313" key="12">
    <source>
        <dbReference type="Proteomes" id="UP001221217"/>
    </source>
</evidence>
<dbReference type="EMBL" id="JAQQAL010000011">
    <property type="protein sequence ID" value="MDC7226285.1"/>
    <property type="molecule type" value="Genomic_DNA"/>
</dbReference>
<evidence type="ECO:0000256" key="2">
    <source>
        <dbReference type="ARBA" id="ARBA00022448"/>
    </source>
</evidence>
<dbReference type="FunFam" id="3.40.50.300:FF:000127">
    <property type="entry name" value="Ribose import ATP-binding protein RbsA"/>
    <property type="match status" value="1"/>
</dbReference>
<dbReference type="InterPro" id="IPR003593">
    <property type="entry name" value="AAA+_ATPase"/>
</dbReference>
<accession>A0AAJ1IBL1</accession>
<keyword evidence="7 11" id="KW-0067">ATP-binding</keyword>
<evidence type="ECO:0000256" key="9">
    <source>
        <dbReference type="ARBA" id="ARBA00023136"/>
    </source>
</evidence>
<sequence>MSEYLIEMKGINKEFPGVKALTDVDLNIKKGEIVCLLGENGAGKSTLMKILTGVYKQDGGCIYYDGGMLDFHSTRDAYEQGINIIFQEFNLCPNMTAMENVFLGNENKTKSGLLSYKETRSRAEEFFNRLKIDIKPDDVVEKLGVAQQQMIEIAKALAYDTKVLIMDEPTSALAEKEIENLFIIMRELKERGISIIFISHKLDEVLEITDRVVILRDGENAGEVQTKEATEETLVSVMVGREMSEFYTARKSKPSDEIIFEAEGLCGPPHIKDASFKIKKGEILGLAGLVGAGRTELAKLIIGAEKKTAGRIIMNGQELNIKSPKDSVAARIAYLPEDRKNLGLVLPMTVRENTTLSIHNKVSNMMNIINSAKEKEVTDKYIKGMKTKVSSREQVVETLSGGNQQKVVIAKSLALEPELLILDEPTRGIDVGAKAEVHNIISDLADEGMAVIVISSELPEVFHLADRILVMHEGEITADLMKDEADQEMVMHAAIGAV</sequence>
<evidence type="ECO:0000256" key="7">
    <source>
        <dbReference type="ARBA" id="ARBA00022840"/>
    </source>
</evidence>
<dbReference type="PROSITE" id="PS00211">
    <property type="entry name" value="ABC_TRANSPORTER_1"/>
    <property type="match status" value="1"/>
</dbReference>
<dbReference type="GO" id="GO:0016887">
    <property type="term" value="F:ATP hydrolysis activity"/>
    <property type="evidence" value="ECO:0007669"/>
    <property type="project" value="InterPro"/>
</dbReference>
<reference evidence="11 12" key="1">
    <citation type="submission" date="2022-12" db="EMBL/GenBank/DDBJ databases">
        <title>Metagenome assembled genome from gulf of manar.</title>
        <authorList>
            <person name="Kohli P."/>
            <person name="Pk S."/>
            <person name="Venkata Ramana C."/>
            <person name="Sasikala C."/>
        </authorList>
    </citation>
    <scope>NUCLEOTIDE SEQUENCE [LARGE SCALE GENOMIC DNA]</scope>
    <source>
        <strain evidence="11">JB008</strain>
    </source>
</reference>
<dbReference type="GO" id="GO:0005886">
    <property type="term" value="C:plasma membrane"/>
    <property type="evidence" value="ECO:0007669"/>
    <property type="project" value="UniProtKB-SubCell"/>
</dbReference>
<dbReference type="GO" id="GO:0005524">
    <property type="term" value="F:ATP binding"/>
    <property type="evidence" value="ECO:0007669"/>
    <property type="project" value="UniProtKB-KW"/>
</dbReference>
<feature type="domain" description="ABC transporter" evidence="10">
    <location>
        <begin position="253"/>
        <end position="498"/>
    </location>
</feature>
<evidence type="ECO:0000256" key="3">
    <source>
        <dbReference type="ARBA" id="ARBA00022475"/>
    </source>
</evidence>
<evidence type="ECO:0000256" key="4">
    <source>
        <dbReference type="ARBA" id="ARBA00022597"/>
    </source>
</evidence>
<evidence type="ECO:0000259" key="10">
    <source>
        <dbReference type="PROSITE" id="PS50893"/>
    </source>
</evidence>
<dbReference type="Gene3D" id="3.40.50.300">
    <property type="entry name" value="P-loop containing nucleotide triphosphate hydrolases"/>
    <property type="match status" value="2"/>
</dbReference>
<evidence type="ECO:0000256" key="1">
    <source>
        <dbReference type="ARBA" id="ARBA00004202"/>
    </source>
</evidence>
<gene>
    <name evidence="11" type="ORF">PQJ61_05935</name>
</gene>
<dbReference type="InterPro" id="IPR017871">
    <property type="entry name" value="ABC_transporter-like_CS"/>
</dbReference>
<keyword evidence="6" id="KW-0547">Nucleotide-binding</keyword>
<comment type="caution">
    <text evidence="11">The sequence shown here is derived from an EMBL/GenBank/DDBJ whole genome shotgun (WGS) entry which is preliminary data.</text>
</comment>
<dbReference type="SUPFAM" id="SSF52540">
    <property type="entry name" value="P-loop containing nucleoside triphosphate hydrolases"/>
    <property type="match status" value="2"/>
</dbReference>
<dbReference type="InterPro" id="IPR050107">
    <property type="entry name" value="ABC_carbohydrate_import_ATPase"/>
</dbReference>
<dbReference type="PANTHER" id="PTHR43790">
    <property type="entry name" value="CARBOHYDRATE TRANSPORT ATP-BINDING PROTEIN MG119-RELATED"/>
    <property type="match status" value="1"/>
</dbReference>
<keyword evidence="3" id="KW-1003">Cell membrane</keyword>
<evidence type="ECO:0000256" key="6">
    <source>
        <dbReference type="ARBA" id="ARBA00022741"/>
    </source>
</evidence>
<evidence type="ECO:0000313" key="11">
    <source>
        <dbReference type="EMBL" id="MDC7226285.1"/>
    </source>
</evidence>
<dbReference type="InterPro" id="IPR027417">
    <property type="entry name" value="P-loop_NTPase"/>
</dbReference>
<dbReference type="PROSITE" id="PS50893">
    <property type="entry name" value="ABC_TRANSPORTER_2"/>
    <property type="match status" value="2"/>
</dbReference>
<keyword evidence="4" id="KW-0762">Sugar transport</keyword>
<proteinExistence type="predicted"/>
<name>A0AAJ1IBL1_9SPIO</name>
<evidence type="ECO:0000256" key="5">
    <source>
        <dbReference type="ARBA" id="ARBA00022737"/>
    </source>
</evidence>
<dbReference type="Proteomes" id="UP001221217">
    <property type="component" value="Unassembled WGS sequence"/>
</dbReference>
<keyword evidence="5" id="KW-0677">Repeat</keyword>
<dbReference type="PANTHER" id="PTHR43790:SF3">
    <property type="entry name" value="D-ALLOSE IMPORT ATP-BINDING PROTEIN ALSA-RELATED"/>
    <property type="match status" value="1"/>
</dbReference>
<dbReference type="CDD" id="cd03216">
    <property type="entry name" value="ABC_Carb_Monos_I"/>
    <property type="match status" value="1"/>
</dbReference>
<keyword evidence="9" id="KW-0472">Membrane</keyword>
<comment type="subcellular location">
    <subcellularLocation>
        <location evidence="1">Cell membrane</location>
        <topology evidence="1">Peripheral membrane protein</topology>
    </subcellularLocation>
</comment>
<feature type="domain" description="ABC transporter" evidence="10">
    <location>
        <begin position="6"/>
        <end position="242"/>
    </location>
</feature>
<keyword evidence="8" id="KW-1278">Translocase</keyword>
<organism evidence="11 12">
    <name type="scientific">Candidatus Thalassospirochaeta sargassi</name>
    <dbReference type="NCBI Taxonomy" id="3119039"/>
    <lineage>
        <taxon>Bacteria</taxon>
        <taxon>Pseudomonadati</taxon>
        <taxon>Spirochaetota</taxon>
        <taxon>Spirochaetia</taxon>
        <taxon>Spirochaetales</taxon>
        <taxon>Spirochaetaceae</taxon>
        <taxon>Candidatus Thalassospirochaeta</taxon>
    </lineage>
</organism>
<protein>
    <submittedName>
        <fullName evidence="11">Sugar ABC transporter ATP-binding protein</fullName>
    </submittedName>
</protein>
<dbReference type="CDD" id="cd03215">
    <property type="entry name" value="ABC_Carb_Monos_II"/>
    <property type="match status" value="1"/>
</dbReference>
<dbReference type="SMART" id="SM00382">
    <property type="entry name" value="AAA"/>
    <property type="match status" value="2"/>
</dbReference>
<dbReference type="InterPro" id="IPR003439">
    <property type="entry name" value="ABC_transporter-like_ATP-bd"/>
</dbReference>
<evidence type="ECO:0000256" key="8">
    <source>
        <dbReference type="ARBA" id="ARBA00022967"/>
    </source>
</evidence>
<dbReference type="Pfam" id="PF00005">
    <property type="entry name" value="ABC_tran"/>
    <property type="match status" value="2"/>
</dbReference>
<dbReference type="AlphaFoldDB" id="A0AAJ1IBL1"/>